<organism evidence="3 4">
    <name type="scientific">Vibrio alfacsensis</name>
    <dbReference type="NCBI Taxonomy" id="1074311"/>
    <lineage>
        <taxon>Bacteria</taxon>
        <taxon>Pseudomonadati</taxon>
        <taxon>Pseudomonadota</taxon>
        <taxon>Gammaproteobacteria</taxon>
        <taxon>Vibrionales</taxon>
        <taxon>Vibrionaceae</taxon>
        <taxon>Vibrio</taxon>
    </lineage>
</organism>
<dbReference type="EMBL" id="CP032093">
    <property type="protein sequence ID" value="AXY01227.1"/>
    <property type="molecule type" value="Genomic_DNA"/>
</dbReference>
<evidence type="ECO:0000256" key="2">
    <source>
        <dbReference type="SAM" id="Phobius"/>
    </source>
</evidence>
<dbReference type="Proteomes" id="UP000262832">
    <property type="component" value="Chromosome I"/>
</dbReference>
<keyword evidence="2" id="KW-0472">Membrane</keyword>
<accession>A0ABM6YU86</accession>
<reference evidence="3 4" key="1">
    <citation type="submission" date="2018-08" db="EMBL/GenBank/DDBJ databases">
        <title>Genomic taxonomy of the Vibrionaceae family.</title>
        <authorList>
            <person name="Gomez-Gil B."/>
            <person name="Tanaka M."/>
            <person name="Sawabe T."/>
            <person name="Enciso-Ibarra K."/>
        </authorList>
    </citation>
    <scope>NUCLEOTIDE SEQUENCE [LARGE SCALE GENOMIC DNA]</scope>
    <source>
        <strain evidence="3 4">CAIM 1831</strain>
    </source>
</reference>
<name>A0ABM6YU86_9VIBR</name>
<protein>
    <submittedName>
        <fullName evidence="3">Uncharacterized protein</fullName>
    </submittedName>
</protein>
<evidence type="ECO:0000256" key="1">
    <source>
        <dbReference type="SAM" id="Coils"/>
    </source>
</evidence>
<feature type="transmembrane region" description="Helical" evidence="2">
    <location>
        <begin position="174"/>
        <end position="192"/>
    </location>
</feature>
<keyword evidence="2" id="KW-0812">Transmembrane</keyword>
<evidence type="ECO:0000313" key="3">
    <source>
        <dbReference type="EMBL" id="AXY01227.1"/>
    </source>
</evidence>
<evidence type="ECO:0000313" key="4">
    <source>
        <dbReference type="Proteomes" id="UP000262832"/>
    </source>
</evidence>
<gene>
    <name evidence="3" type="ORF">D1115_08530</name>
</gene>
<keyword evidence="2" id="KW-1133">Transmembrane helix</keyword>
<proteinExistence type="predicted"/>
<sequence length="193" mass="22272">MNQHKNPQDLNFSNPIDMGSSGFYKLASDIGQLQFQLKLTEDHLTTTKEKSELEHQYNQIVDQLESLILQNNSLLQQISCVKSENDEFERENSRLKKDLEQSAAVEEDNRSLKESLSRAITIEQENGLLKKTLEQKIAKEEELEIDFENAKKALKQNHREYIANILESQNTTKFYLILALAASVVINFSLYYS</sequence>
<feature type="coiled-coil region" evidence="1">
    <location>
        <begin position="130"/>
        <end position="160"/>
    </location>
</feature>
<keyword evidence="1" id="KW-0175">Coiled coil</keyword>
<dbReference type="RefSeq" id="WP_128811046.1">
    <property type="nucleotide sequence ID" value="NZ_CP032093.1"/>
</dbReference>
<keyword evidence="4" id="KW-1185">Reference proteome</keyword>
<feature type="coiled-coil region" evidence="1">
    <location>
        <begin position="50"/>
        <end position="105"/>
    </location>
</feature>